<evidence type="ECO:0000256" key="1">
    <source>
        <dbReference type="SAM" id="MobiDB-lite"/>
    </source>
</evidence>
<gene>
    <name evidence="2" type="ORF">CDV31_016568</name>
</gene>
<protein>
    <submittedName>
        <fullName evidence="2">Uncharacterized protein</fullName>
    </submittedName>
</protein>
<feature type="compositionally biased region" description="Polar residues" evidence="1">
    <location>
        <begin position="7"/>
        <end position="29"/>
    </location>
</feature>
<name>A0A428S798_9HYPO</name>
<dbReference type="Proteomes" id="UP000288429">
    <property type="component" value="Unassembled WGS sequence"/>
</dbReference>
<feature type="compositionally biased region" description="Basic and acidic residues" evidence="1">
    <location>
        <begin position="30"/>
        <end position="41"/>
    </location>
</feature>
<keyword evidence="3" id="KW-1185">Reference proteome</keyword>
<feature type="region of interest" description="Disordered" evidence="1">
    <location>
        <begin position="1"/>
        <end position="41"/>
    </location>
</feature>
<reference evidence="2 3" key="1">
    <citation type="submission" date="2017-06" db="EMBL/GenBank/DDBJ databases">
        <title>Cmopartive genomic analysis of Ambrosia Fusariam Clade fungi.</title>
        <authorList>
            <person name="Stajich J.E."/>
            <person name="Carrillo J."/>
            <person name="Kijimoto T."/>
            <person name="Eskalen A."/>
            <person name="O'Donnell K."/>
            <person name="Kasson M."/>
        </authorList>
    </citation>
    <scope>NUCLEOTIDE SEQUENCE [LARGE SCALE GENOMIC DNA]</scope>
    <source>
        <strain evidence="2 3">NRRL 20438</strain>
    </source>
</reference>
<comment type="caution">
    <text evidence="2">The sequence shown here is derived from an EMBL/GenBank/DDBJ whole genome shotgun (WGS) entry which is preliminary data.</text>
</comment>
<sequence length="147" mass="16463">MSPRTAHPSSPTLHTPQYYSSNIEMTNPKTGDEASGAKRASDFNDSLQNVPAFEAMMSTLRLGQSAQSQLRKCEYDEYLELSQQAGRLLHASTEQKQPTPGWCPEAEEVQQQVNEKFKDYPEVTQNFRAFVQNAHVAITQARATGKK</sequence>
<evidence type="ECO:0000313" key="2">
    <source>
        <dbReference type="EMBL" id="RSL85426.1"/>
    </source>
</evidence>
<accession>A0A428S798</accession>
<dbReference type="EMBL" id="NIZV01000565">
    <property type="protein sequence ID" value="RSL85426.1"/>
    <property type="molecule type" value="Genomic_DNA"/>
</dbReference>
<dbReference type="AlphaFoldDB" id="A0A428S798"/>
<organism evidence="2 3">
    <name type="scientific">Fusarium ambrosium</name>
    <dbReference type="NCBI Taxonomy" id="131363"/>
    <lineage>
        <taxon>Eukaryota</taxon>
        <taxon>Fungi</taxon>
        <taxon>Dikarya</taxon>
        <taxon>Ascomycota</taxon>
        <taxon>Pezizomycotina</taxon>
        <taxon>Sordariomycetes</taxon>
        <taxon>Hypocreomycetidae</taxon>
        <taxon>Hypocreales</taxon>
        <taxon>Nectriaceae</taxon>
        <taxon>Fusarium</taxon>
        <taxon>Fusarium solani species complex</taxon>
    </lineage>
</organism>
<evidence type="ECO:0000313" key="3">
    <source>
        <dbReference type="Proteomes" id="UP000288429"/>
    </source>
</evidence>
<proteinExistence type="predicted"/>